<reference evidence="3 4" key="1">
    <citation type="submission" date="2016-07" db="EMBL/GenBank/DDBJ databases">
        <title>Pervasive Adenine N6-methylation of Active Genes in Fungi.</title>
        <authorList>
            <consortium name="DOE Joint Genome Institute"/>
            <person name="Mondo S.J."/>
            <person name="Dannebaum R.O."/>
            <person name="Kuo R.C."/>
            <person name="Labutti K."/>
            <person name="Haridas S."/>
            <person name="Kuo A."/>
            <person name="Salamov A."/>
            <person name="Ahrendt S.R."/>
            <person name="Lipzen A."/>
            <person name="Sullivan W."/>
            <person name="Andreopoulos W.B."/>
            <person name="Clum A."/>
            <person name="Lindquist E."/>
            <person name="Daum C."/>
            <person name="Ramamoorthy G.K."/>
            <person name="Gryganskyi A."/>
            <person name="Culley D."/>
            <person name="Magnuson J.K."/>
            <person name="James T.Y."/>
            <person name="O'Malley M.A."/>
            <person name="Stajich J.E."/>
            <person name="Spatafora J.W."/>
            <person name="Visel A."/>
            <person name="Grigoriev I.V."/>
        </authorList>
    </citation>
    <scope>NUCLEOTIDE SEQUENCE [LARGE SCALE GENOMIC DNA]</scope>
    <source>
        <strain evidence="3 4">PL171</strain>
    </source>
</reference>
<evidence type="ECO:0000313" key="3">
    <source>
        <dbReference type="EMBL" id="ORZ29367.1"/>
    </source>
</evidence>
<dbReference type="STRING" id="765915.A0A1Y2H476"/>
<protein>
    <submittedName>
        <fullName evidence="3">Uncharacterized protein</fullName>
    </submittedName>
</protein>
<keyword evidence="1" id="KW-0853">WD repeat</keyword>
<dbReference type="Proteomes" id="UP000193411">
    <property type="component" value="Unassembled WGS sequence"/>
</dbReference>
<keyword evidence="4" id="KW-1185">Reference proteome</keyword>
<name>A0A1Y2H476_9FUNG</name>
<dbReference type="InterPro" id="IPR051858">
    <property type="entry name" value="WD_repeat_GAD-1"/>
</dbReference>
<gene>
    <name evidence="3" type="ORF">BCR44DRAFT_1466920</name>
</gene>
<dbReference type="PANTHER" id="PTHR16017">
    <property type="entry name" value="GASTRULATION DEFECTIVE PROTEIN 1-RELATED"/>
    <property type="match status" value="1"/>
</dbReference>
<sequence>MPKLASPAATSQGLPLHAHMQGNLGQSPSDTLVLVGGLHLASPSADPRTAPGRLLVLDARTLAPMTHVDLDPHFGGVGRVHWCSRTNQVVAATASGACVVLYSDEHSDKGVKLCVGRAGASKRKTQWVDEELEQVLLERAGAELEIAAQRMAKGKGKKGNALVQVHGGKISKRQLAAIRGDVVPAKRVAERGKLAAQSEGGGAIFFAQSDTHSKPPMDRDVDPREAILKYAEVAAKDPYWITPAYKATQPEQVLADKVVEEDEAERVIAKEDKQKVLRRRDF</sequence>
<comment type="caution">
    <text evidence="3">The sequence shown here is derived from an EMBL/GenBank/DDBJ whole genome shotgun (WGS) entry which is preliminary data.</text>
</comment>
<proteinExistence type="predicted"/>
<dbReference type="GO" id="GO:0035861">
    <property type="term" value="C:site of double-strand break"/>
    <property type="evidence" value="ECO:0007669"/>
    <property type="project" value="TreeGrafter"/>
</dbReference>
<accession>A0A1Y2H476</accession>
<dbReference type="OrthoDB" id="10264376at2759"/>
<dbReference type="PANTHER" id="PTHR16017:SF0">
    <property type="entry name" value="WD REPEAT-CONTAINING PROTEIN 70"/>
    <property type="match status" value="1"/>
</dbReference>
<evidence type="ECO:0000256" key="2">
    <source>
        <dbReference type="ARBA" id="ARBA00022737"/>
    </source>
</evidence>
<evidence type="ECO:0000313" key="4">
    <source>
        <dbReference type="Proteomes" id="UP000193411"/>
    </source>
</evidence>
<organism evidence="3 4">
    <name type="scientific">Catenaria anguillulae PL171</name>
    <dbReference type="NCBI Taxonomy" id="765915"/>
    <lineage>
        <taxon>Eukaryota</taxon>
        <taxon>Fungi</taxon>
        <taxon>Fungi incertae sedis</taxon>
        <taxon>Blastocladiomycota</taxon>
        <taxon>Blastocladiomycetes</taxon>
        <taxon>Blastocladiales</taxon>
        <taxon>Catenariaceae</taxon>
        <taxon>Catenaria</taxon>
    </lineage>
</organism>
<keyword evidence="2" id="KW-0677">Repeat</keyword>
<dbReference type="AlphaFoldDB" id="A0A1Y2H476"/>
<evidence type="ECO:0000256" key="1">
    <source>
        <dbReference type="ARBA" id="ARBA00022574"/>
    </source>
</evidence>
<dbReference type="GO" id="GO:0005634">
    <property type="term" value="C:nucleus"/>
    <property type="evidence" value="ECO:0007669"/>
    <property type="project" value="TreeGrafter"/>
</dbReference>
<dbReference type="EMBL" id="MCFL01000207">
    <property type="protein sequence ID" value="ORZ29367.1"/>
    <property type="molecule type" value="Genomic_DNA"/>
</dbReference>